<evidence type="ECO:0000313" key="10">
    <source>
        <dbReference type="EMBL" id="KRY28468.1"/>
    </source>
</evidence>
<comment type="caution">
    <text evidence="10">The sequence shown here is derived from an EMBL/GenBank/DDBJ whole genome shotgun (WGS) entry which is preliminary data.</text>
</comment>
<organism evidence="10 11">
    <name type="scientific">Trichinella spiralis</name>
    <name type="common">Trichina worm</name>
    <dbReference type="NCBI Taxonomy" id="6334"/>
    <lineage>
        <taxon>Eukaryota</taxon>
        <taxon>Metazoa</taxon>
        <taxon>Ecdysozoa</taxon>
        <taxon>Nematoda</taxon>
        <taxon>Enoplea</taxon>
        <taxon>Dorylaimia</taxon>
        <taxon>Trichinellida</taxon>
        <taxon>Trichinellidae</taxon>
        <taxon>Trichinella</taxon>
    </lineage>
</organism>
<name>A0A0V1AUI7_TRISP</name>
<dbReference type="SUPFAM" id="SSF50630">
    <property type="entry name" value="Acid proteases"/>
    <property type="match status" value="1"/>
</dbReference>
<dbReference type="InterPro" id="IPR041577">
    <property type="entry name" value="RT_RNaseH_2"/>
</dbReference>
<evidence type="ECO:0000256" key="7">
    <source>
        <dbReference type="SAM" id="MobiDB-lite"/>
    </source>
</evidence>
<dbReference type="InterPro" id="IPR001995">
    <property type="entry name" value="Peptidase_A2_cat"/>
</dbReference>
<dbReference type="InParanoid" id="A0A0V1AUI7"/>
<evidence type="ECO:0000259" key="9">
    <source>
        <dbReference type="PROSITE" id="PS50994"/>
    </source>
</evidence>
<feature type="domain" description="Integrase catalytic" evidence="9">
    <location>
        <begin position="507"/>
        <end position="617"/>
    </location>
</feature>
<dbReference type="InterPro" id="IPR043128">
    <property type="entry name" value="Rev_trsase/Diguanyl_cyclase"/>
</dbReference>
<evidence type="ECO:0000256" key="4">
    <source>
        <dbReference type="ARBA" id="ARBA00022759"/>
    </source>
</evidence>
<dbReference type="EMBL" id="JYDH01000203">
    <property type="protein sequence ID" value="KRY28468.1"/>
    <property type="molecule type" value="Genomic_DNA"/>
</dbReference>
<dbReference type="GO" id="GO:0042575">
    <property type="term" value="C:DNA polymerase complex"/>
    <property type="evidence" value="ECO:0007669"/>
    <property type="project" value="UniProtKB-ARBA"/>
</dbReference>
<dbReference type="GO" id="GO:0006508">
    <property type="term" value="P:proteolysis"/>
    <property type="evidence" value="ECO:0007669"/>
    <property type="project" value="InterPro"/>
</dbReference>
<dbReference type="AlphaFoldDB" id="A0A0V1AUI7"/>
<dbReference type="Gene3D" id="2.40.70.10">
    <property type="entry name" value="Acid Proteases"/>
    <property type="match status" value="1"/>
</dbReference>
<dbReference type="Gene3D" id="3.10.10.10">
    <property type="entry name" value="HIV Type 1 Reverse Transcriptase, subunit A, domain 1"/>
    <property type="match status" value="1"/>
</dbReference>
<protein>
    <recommendedName>
        <fullName evidence="12">Integrase catalytic domain-containing protein</fullName>
    </recommendedName>
</protein>
<dbReference type="OrthoDB" id="5919961at2759"/>
<keyword evidence="3" id="KW-0540">Nuclease</keyword>
<proteinExistence type="predicted"/>
<sequence length="636" mass="72990">MLLHVEMNKVPVTMDLDTGAPCSITEEETWMMLRRPTLRLTVVTLQVYGTGQKLRTLCSSRVEMQLNGHKEKVDVFVIQAPGYPCLFGRDLLEKFLVDWKALKTMATTTTTMKPLAINALSLTEVKGKFLKLGRATTAKAHLELRPDARSKFMKPRSVPFALKAKIENDLQRLVDMGVLQPITRSEWASLIVPVLKSDGQSGYAADWYPLPSNKDFFATLSGGTVFSRLDLSDAYLKIEMEETAKKCLVINTHKGLFQYNTLPFGMLQRYVVCLGWLTTITSIVYPLYALLYENVVWSWKPACDKAWKALRTALISLDVLMHYNSELPVRLECDACGYGIGAGLSHILPHGSHHSIVFSSKTLSKAEKNYSQIECKALTPVFDVQKFHRYLFRRKFTLVTDYKPLLLDFGRKDTLRPPNEHHANADYLSRNPIHVIEDECLQDATPTDVELLAKTCTTCEVNQADPERYLVHPWVIPEKPWQRLHMDFCGPMFNRIWLAIFTRFVYPEEIVTDNGSSFTSALFLHFCSSFRIRKRLTAPYHPATNGEAERFVGTFNEAMKKCSQLRQLHQEVQRFFLTYRTAQHLRTYASLSELLMSRKIRTQWDLLKPDTVKKEKTTGEKVDHQKNESYRLHDKV</sequence>
<accession>A0A0V1AUI7</accession>
<dbReference type="GO" id="GO:0004190">
    <property type="term" value="F:aspartic-type endopeptidase activity"/>
    <property type="evidence" value="ECO:0007669"/>
    <property type="project" value="InterPro"/>
</dbReference>
<dbReference type="PANTHER" id="PTHR37984">
    <property type="entry name" value="PROTEIN CBG26694"/>
    <property type="match status" value="1"/>
</dbReference>
<evidence type="ECO:0000256" key="2">
    <source>
        <dbReference type="ARBA" id="ARBA00022695"/>
    </source>
</evidence>
<dbReference type="Gene3D" id="3.30.70.270">
    <property type="match status" value="1"/>
</dbReference>
<dbReference type="InterPro" id="IPR043502">
    <property type="entry name" value="DNA/RNA_pol_sf"/>
</dbReference>
<dbReference type="GO" id="GO:0004519">
    <property type="term" value="F:endonuclease activity"/>
    <property type="evidence" value="ECO:0007669"/>
    <property type="project" value="UniProtKB-KW"/>
</dbReference>
<keyword evidence="2" id="KW-0548">Nucleotidyltransferase</keyword>
<dbReference type="GO" id="GO:0015074">
    <property type="term" value="P:DNA integration"/>
    <property type="evidence" value="ECO:0007669"/>
    <property type="project" value="InterPro"/>
</dbReference>
<dbReference type="PROSITE" id="PS50175">
    <property type="entry name" value="ASP_PROT_RETROV"/>
    <property type="match status" value="1"/>
</dbReference>
<feature type="region of interest" description="Disordered" evidence="7">
    <location>
        <begin position="615"/>
        <end position="636"/>
    </location>
</feature>
<dbReference type="PANTHER" id="PTHR37984:SF5">
    <property type="entry name" value="PROTEIN NYNRIN-LIKE"/>
    <property type="match status" value="1"/>
</dbReference>
<reference evidence="10 11" key="1">
    <citation type="submission" date="2015-01" db="EMBL/GenBank/DDBJ databases">
        <title>Evolution of Trichinella species and genotypes.</title>
        <authorList>
            <person name="Korhonen P.K."/>
            <person name="Edoardo P."/>
            <person name="Giuseppe L.R."/>
            <person name="Gasser R.B."/>
        </authorList>
    </citation>
    <scope>NUCLEOTIDE SEQUENCE [LARGE SCALE GENOMIC DNA]</scope>
    <source>
        <strain evidence="10">ISS3</strain>
    </source>
</reference>
<dbReference type="Pfam" id="PF17919">
    <property type="entry name" value="RT_RNaseH_2"/>
    <property type="match status" value="1"/>
</dbReference>
<dbReference type="PROSITE" id="PS50994">
    <property type="entry name" value="INTEGRASE"/>
    <property type="match status" value="1"/>
</dbReference>
<evidence type="ECO:0000256" key="6">
    <source>
        <dbReference type="ARBA" id="ARBA00023268"/>
    </source>
</evidence>
<dbReference type="InterPro" id="IPR050951">
    <property type="entry name" value="Retrovirus_Pol_polyprotein"/>
</dbReference>
<keyword evidence="11" id="KW-1185">Reference proteome</keyword>
<dbReference type="STRING" id="6334.A0A0V1AUI7"/>
<evidence type="ECO:0000256" key="5">
    <source>
        <dbReference type="ARBA" id="ARBA00022801"/>
    </source>
</evidence>
<evidence type="ECO:0000259" key="8">
    <source>
        <dbReference type="PROSITE" id="PS50175"/>
    </source>
</evidence>
<evidence type="ECO:0008006" key="12">
    <source>
        <dbReference type="Google" id="ProtNLM"/>
    </source>
</evidence>
<dbReference type="InterPro" id="IPR012337">
    <property type="entry name" value="RNaseH-like_sf"/>
</dbReference>
<keyword evidence="6" id="KW-0511">Multifunctional enzyme</keyword>
<evidence type="ECO:0000313" key="11">
    <source>
        <dbReference type="Proteomes" id="UP000054776"/>
    </source>
</evidence>
<dbReference type="SUPFAM" id="SSF53098">
    <property type="entry name" value="Ribonuclease H-like"/>
    <property type="match status" value="1"/>
</dbReference>
<keyword evidence="4" id="KW-0255">Endonuclease</keyword>
<dbReference type="SUPFAM" id="SSF56672">
    <property type="entry name" value="DNA/RNA polymerases"/>
    <property type="match status" value="1"/>
</dbReference>
<feature type="domain" description="Peptidase A2" evidence="8">
    <location>
        <begin position="12"/>
        <end position="91"/>
    </location>
</feature>
<keyword evidence="1" id="KW-0808">Transferase</keyword>
<dbReference type="GO" id="GO:0003676">
    <property type="term" value="F:nucleic acid binding"/>
    <property type="evidence" value="ECO:0007669"/>
    <property type="project" value="InterPro"/>
</dbReference>
<dbReference type="InterPro" id="IPR036397">
    <property type="entry name" value="RNaseH_sf"/>
</dbReference>
<gene>
    <name evidence="10" type="primary">K02A2.6</name>
    <name evidence="10" type="ORF">T01_9281</name>
</gene>
<dbReference type="Gene3D" id="3.30.420.10">
    <property type="entry name" value="Ribonuclease H-like superfamily/Ribonuclease H"/>
    <property type="match status" value="1"/>
</dbReference>
<evidence type="ECO:0000256" key="3">
    <source>
        <dbReference type="ARBA" id="ARBA00022722"/>
    </source>
</evidence>
<keyword evidence="5" id="KW-0378">Hydrolase</keyword>
<dbReference type="Proteomes" id="UP000054776">
    <property type="component" value="Unassembled WGS sequence"/>
</dbReference>
<dbReference type="GO" id="GO:0016779">
    <property type="term" value="F:nucleotidyltransferase activity"/>
    <property type="evidence" value="ECO:0007669"/>
    <property type="project" value="UniProtKB-KW"/>
</dbReference>
<dbReference type="InterPro" id="IPR001584">
    <property type="entry name" value="Integrase_cat-core"/>
</dbReference>
<dbReference type="InterPro" id="IPR021109">
    <property type="entry name" value="Peptidase_aspartic_dom_sf"/>
</dbReference>
<evidence type="ECO:0000256" key="1">
    <source>
        <dbReference type="ARBA" id="ARBA00022679"/>
    </source>
</evidence>